<dbReference type="Gene3D" id="3.40.50.200">
    <property type="entry name" value="Peptidase S8/S53 domain"/>
    <property type="match status" value="1"/>
</dbReference>
<sequence length="880" mass="90812" precursor="true">MLLQPLHAATVPLVLAIASAAASSTPLFAQTTNPEPVTPIPTRTFIPVQSGPNAPAQEVALYAPGRVLIQVTARARDASDLEPQYQPTGRTAAPVTGIPELDRELIAAGVTDVRRALIDAQNEVMRDELGLDRWYMAEVDARVDIEALSQRLRALDSVQDANPDLTAFPMDVPNDPLHSAHWGHNNTGQMLDFCWGCGGHPGGSPVGTPGFDSSAQAAWDGTQGHGSASVVIAIIDSGVDAGHPDLRQVAGYDYGDNDSNPTDNSAQAGHGTACAGVAAAINGNGIGVAGAAGGCSIMPLKVANSAGSMSFSSIANALIHAADNGADVASLSLGAATTNEPTTSSAITYANNAGVTILAATANSNKSTIDFPANHQLVIGVGAASPCGERKRASNLSSELNPGVTADPNGYTCDGERWWGSNYGPNSQDAAGAVDVIAPTILPTTDIQGSAGYDSGNYSGYFNGTSCATPYAAGVCGLILSKNPGFTPAQVRAQLTSTCDDVTSVESGAGWDRYTGYGMVNAQAAVASGGGGGGGTGPTYASLPYSTGFESGTLDDSWTVALGAEGRVVITTANAPFAGSRHLRMDDTTGNNTYSQNEAALHLDLSGESQVALSFRWKEIGDETHSQDGIYFSSNGGGSYVKVHNLNGGSTTNNTWQLVNLDLDALAASAGLPLSSTFVVKFQQYDNYPVNSDGFAFDEVSVTASDGGGGGGGSPGYANLPYSTGFDTGSLDSYWQVTEGAQGRIRVTTANGPQAGTHHLTMDDSVSGGSYSQNEAWLKLNLGSTSQATLSFRWKHFNDESHTQDGVFISSNGGATFTKIYNLYGGSTPSNSWQAVTLDLDQLAASNGVALTGTFVVKFQQYDNYPISSDGMCIDTVSVN</sequence>
<dbReference type="GO" id="GO:0004252">
    <property type="term" value="F:serine-type endopeptidase activity"/>
    <property type="evidence" value="ECO:0007669"/>
    <property type="project" value="UniProtKB-UniRule"/>
</dbReference>
<dbReference type="PRINTS" id="PR00723">
    <property type="entry name" value="SUBTILISIN"/>
</dbReference>
<evidence type="ECO:0000256" key="6">
    <source>
        <dbReference type="PROSITE-ProRule" id="PRU01240"/>
    </source>
</evidence>
<evidence type="ECO:0000256" key="2">
    <source>
        <dbReference type="ARBA" id="ARBA00022670"/>
    </source>
</evidence>
<feature type="domain" description="Peptidase S8/S53" evidence="9">
    <location>
        <begin position="229"/>
        <end position="518"/>
    </location>
</feature>
<gene>
    <name evidence="10" type="ORF">Poly30_10780</name>
</gene>
<keyword evidence="4 6" id="KW-0720">Serine protease</keyword>
<feature type="signal peptide" evidence="8">
    <location>
        <begin position="1"/>
        <end position="29"/>
    </location>
</feature>
<dbReference type="PROSITE" id="PS51892">
    <property type="entry name" value="SUBTILASE"/>
    <property type="match status" value="1"/>
</dbReference>
<dbReference type="PANTHER" id="PTHR43806:SF11">
    <property type="entry name" value="CEREVISIN-RELATED"/>
    <property type="match status" value="1"/>
</dbReference>
<dbReference type="Proteomes" id="UP000320390">
    <property type="component" value="Chromosome"/>
</dbReference>
<dbReference type="InterPro" id="IPR050131">
    <property type="entry name" value="Peptidase_S8_subtilisin-like"/>
</dbReference>
<evidence type="ECO:0000256" key="4">
    <source>
        <dbReference type="ARBA" id="ARBA00022825"/>
    </source>
</evidence>
<dbReference type="RefSeq" id="WP_419190989.1">
    <property type="nucleotide sequence ID" value="NZ_CP036434.1"/>
</dbReference>
<dbReference type="PANTHER" id="PTHR43806">
    <property type="entry name" value="PEPTIDASE S8"/>
    <property type="match status" value="1"/>
</dbReference>
<dbReference type="EC" id="3.4.21.-" evidence="10"/>
<evidence type="ECO:0000256" key="3">
    <source>
        <dbReference type="ARBA" id="ARBA00022801"/>
    </source>
</evidence>
<dbReference type="InterPro" id="IPR022398">
    <property type="entry name" value="Peptidase_S8_His-AS"/>
</dbReference>
<dbReference type="InterPro" id="IPR036852">
    <property type="entry name" value="Peptidase_S8/S53_dom_sf"/>
</dbReference>
<dbReference type="InterPro" id="IPR023828">
    <property type="entry name" value="Peptidase_S8_Ser-AS"/>
</dbReference>
<dbReference type="EMBL" id="CP036434">
    <property type="protein sequence ID" value="QDV05580.1"/>
    <property type="molecule type" value="Genomic_DNA"/>
</dbReference>
<accession>A0A518ENB7</accession>
<feature type="active site" description="Charge relay system" evidence="5 6">
    <location>
        <position position="270"/>
    </location>
</feature>
<dbReference type="SUPFAM" id="SSF52743">
    <property type="entry name" value="Subtilisin-like"/>
    <property type="match status" value="1"/>
</dbReference>
<dbReference type="PROSITE" id="PS00138">
    <property type="entry name" value="SUBTILASE_SER"/>
    <property type="match status" value="1"/>
</dbReference>
<dbReference type="Pfam" id="PF00082">
    <property type="entry name" value="Peptidase_S8"/>
    <property type="match status" value="1"/>
</dbReference>
<dbReference type="AlphaFoldDB" id="A0A518ENB7"/>
<organism evidence="10 11">
    <name type="scientific">Saltatorellus ferox</name>
    <dbReference type="NCBI Taxonomy" id="2528018"/>
    <lineage>
        <taxon>Bacteria</taxon>
        <taxon>Pseudomonadati</taxon>
        <taxon>Planctomycetota</taxon>
        <taxon>Planctomycetia</taxon>
        <taxon>Planctomycetia incertae sedis</taxon>
        <taxon>Saltatorellus</taxon>
    </lineage>
</organism>
<comment type="similarity">
    <text evidence="1 6 7">Belongs to the peptidase S8 family.</text>
</comment>
<dbReference type="PROSITE" id="PS00137">
    <property type="entry name" value="SUBTILASE_HIS"/>
    <property type="match status" value="1"/>
</dbReference>
<protein>
    <submittedName>
        <fullName evidence="10">Thermophilic serine proteinase</fullName>
        <ecNumber evidence="10">3.4.21.-</ecNumber>
    </submittedName>
</protein>
<evidence type="ECO:0000256" key="8">
    <source>
        <dbReference type="SAM" id="SignalP"/>
    </source>
</evidence>
<keyword evidence="8" id="KW-0732">Signal</keyword>
<keyword evidence="3 6" id="KW-0378">Hydrolase</keyword>
<reference evidence="10 11" key="1">
    <citation type="submission" date="2019-02" db="EMBL/GenBank/DDBJ databases">
        <title>Deep-cultivation of Planctomycetes and their phenomic and genomic characterization uncovers novel biology.</title>
        <authorList>
            <person name="Wiegand S."/>
            <person name="Jogler M."/>
            <person name="Boedeker C."/>
            <person name="Pinto D."/>
            <person name="Vollmers J."/>
            <person name="Rivas-Marin E."/>
            <person name="Kohn T."/>
            <person name="Peeters S.H."/>
            <person name="Heuer A."/>
            <person name="Rast P."/>
            <person name="Oberbeckmann S."/>
            <person name="Bunk B."/>
            <person name="Jeske O."/>
            <person name="Meyerdierks A."/>
            <person name="Storesund J.E."/>
            <person name="Kallscheuer N."/>
            <person name="Luecker S."/>
            <person name="Lage O.M."/>
            <person name="Pohl T."/>
            <person name="Merkel B.J."/>
            <person name="Hornburger P."/>
            <person name="Mueller R.-W."/>
            <person name="Bruemmer F."/>
            <person name="Labrenz M."/>
            <person name="Spormann A.M."/>
            <person name="Op den Camp H."/>
            <person name="Overmann J."/>
            <person name="Amann R."/>
            <person name="Jetten M.S.M."/>
            <person name="Mascher T."/>
            <person name="Medema M.H."/>
            <person name="Devos D.P."/>
            <person name="Kaster A.-K."/>
            <person name="Ovreas L."/>
            <person name="Rohde M."/>
            <person name="Galperin M.Y."/>
            <person name="Jogler C."/>
        </authorList>
    </citation>
    <scope>NUCLEOTIDE SEQUENCE [LARGE SCALE GENOMIC DNA]</scope>
    <source>
        <strain evidence="10 11">Poly30</strain>
    </source>
</reference>
<evidence type="ECO:0000256" key="5">
    <source>
        <dbReference type="PIRSR" id="PIRSR615500-1"/>
    </source>
</evidence>
<feature type="active site" description="Charge relay system" evidence="5 6">
    <location>
        <position position="466"/>
    </location>
</feature>
<evidence type="ECO:0000256" key="7">
    <source>
        <dbReference type="RuleBase" id="RU003355"/>
    </source>
</evidence>
<evidence type="ECO:0000313" key="11">
    <source>
        <dbReference type="Proteomes" id="UP000320390"/>
    </source>
</evidence>
<feature type="active site" description="Charge relay system" evidence="5 6">
    <location>
        <position position="236"/>
    </location>
</feature>
<dbReference type="PROSITE" id="PS00136">
    <property type="entry name" value="SUBTILASE_ASP"/>
    <property type="match status" value="1"/>
</dbReference>
<dbReference type="InterPro" id="IPR015500">
    <property type="entry name" value="Peptidase_S8_subtilisin-rel"/>
</dbReference>
<keyword evidence="2 6" id="KW-0645">Protease</keyword>
<dbReference type="InterPro" id="IPR000209">
    <property type="entry name" value="Peptidase_S8/S53_dom"/>
</dbReference>
<evidence type="ECO:0000259" key="9">
    <source>
        <dbReference type="Pfam" id="PF00082"/>
    </source>
</evidence>
<evidence type="ECO:0000256" key="1">
    <source>
        <dbReference type="ARBA" id="ARBA00011073"/>
    </source>
</evidence>
<feature type="chain" id="PRO_5021749273" evidence="8">
    <location>
        <begin position="30"/>
        <end position="880"/>
    </location>
</feature>
<keyword evidence="11" id="KW-1185">Reference proteome</keyword>
<dbReference type="GO" id="GO:0006508">
    <property type="term" value="P:proteolysis"/>
    <property type="evidence" value="ECO:0007669"/>
    <property type="project" value="UniProtKB-KW"/>
</dbReference>
<evidence type="ECO:0000313" key="10">
    <source>
        <dbReference type="EMBL" id="QDV05580.1"/>
    </source>
</evidence>
<dbReference type="InterPro" id="IPR023827">
    <property type="entry name" value="Peptidase_S8_Asp-AS"/>
</dbReference>
<proteinExistence type="inferred from homology"/>
<name>A0A518ENB7_9BACT</name>